<keyword evidence="9" id="KW-0342">GTP-binding</keyword>
<dbReference type="NCBIfam" id="NF001097">
    <property type="entry name" value="PRK00129.1"/>
    <property type="match status" value="1"/>
</dbReference>
<evidence type="ECO:0000256" key="5">
    <source>
        <dbReference type="ARBA" id="ARBA00022533"/>
    </source>
</evidence>
<dbReference type="CDD" id="cd06223">
    <property type="entry name" value="PRTases_typeI"/>
    <property type="match status" value="1"/>
</dbReference>
<feature type="domain" description="Phosphoribosyltransferase" evidence="10">
    <location>
        <begin position="13"/>
        <end position="216"/>
    </location>
</feature>
<keyword evidence="8" id="KW-0547">Nucleotide-binding</keyword>
<dbReference type="GO" id="GO:0004845">
    <property type="term" value="F:uracil phosphoribosyltransferase activity"/>
    <property type="evidence" value="ECO:0007669"/>
    <property type="project" value="UniProtKB-EC"/>
</dbReference>
<keyword evidence="7" id="KW-0808">Transferase</keyword>
<dbReference type="Gene3D" id="3.40.50.2020">
    <property type="match status" value="1"/>
</dbReference>
<proteinExistence type="inferred from homology"/>
<dbReference type="Proteomes" id="UP000028045">
    <property type="component" value="Unassembled WGS sequence"/>
</dbReference>
<dbReference type="EMBL" id="KL648635">
    <property type="protein sequence ID" value="KEY67036.1"/>
    <property type="molecule type" value="Genomic_DNA"/>
</dbReference>
<keyword evidence="5" id="KW-0021">Allosteric enzyme</keyword>
<dbReference type="FunFam" id="3.40.50.2020:FF:000023">
    <property type="entry name" value="Probable uracil phosphoribosyltransferase"/>
    <property type="match status" value="1"/>
</dbReference>
<dbReference type="InterPro" id="IPR000836">
    <property type="entry name" value="PRTase_dom"/>
</dbReference>
<accession>A0A084AP07</accession>
<dbReference type="GO" id="GO:0008655">
    <property type="term" value="P:pyrimidine-containing compound salvage"/>
    <property type="evidence" value="ECO:0007669"/>
    <property type="project" value="UniProtKB-ARBA"/>
</dbReference>
<keyword evidence="12" id="KW-1185">Reference proteome</keyword>
<dbReference type="HOGENOM" id="CLU_067096_1_1_1"/>
<evidence type="ECO:0000256" key="6">
    <source>
        <dbReference type="ARBA" id="ARBA00022676"/>
    </source>
</evidence>
<dbReference type="InterPro" id="IPR050054">
    <property type="entry name" value="UPRTase/APRTase"/>
</dbReference>
<dbReference type="InterPro" id="IPR029057">
    <property type="entry name" value="PRTase-like"/>
</dbReference>
<evidence type="ECO:0000256" key="9">
    <source>
        <dbReference type="ARBA" id="ARBA00023134"/>
    </source>
</evidence>
<evidence type="ECO:0000256" key="2">
    <source>
        <dbReference type="ARBA" id="ARBA00005180"/>
    </source>
</evidence>
<name>A0A084AP07_STACB</name>
<reference evidence="11 12" key="1">
    <citation type="journal article" date="2014" name="BMC Genomics">
        <title>Comparative genome sequencing reveals chemotype-specific gene clusters in the toxigenic black mold Stachybotrys.</title>
        <authorList>
            <person name="Semeiks J."/>
            <person name="Borek D."/>
            <person name="Otwinowski Z."/>
            <person name="Grishin N.V."/>
        </authorList>
    </citation>
    <scope>NUCLEOTIDE SEQUENCE [LARGE SCALE GENOMIC DNA]</scope>
    <source>
        <strain evidence="12">CBS 109288 / IBT 7711</strain>
    </source>
</reference>
<evidence type="ECO:0000256" key="7">
    <source>
        <dbReference type="ARBA" id="ARBA00022679"/>
    </source>
</evidence>
<dbReference type="OrthoDB" id="106623at2759"/>
<gene>
    <name evidence="11" type="ORF">S7711_04717</name>
</gene>
<evidence type="ECO:0000259" key="10">
    <source>
        <dbReference type="Pfam" id="PF14681"/>
    </source>
</evidence>
<comment type="cofactor">
    <cofactor evidence="1">
        <name>Mg(2+)</name>
        <dbReference type="ChEBI" id="CHEBI:18420"/>
    </cofactor>
</comment>
<comment type="pathway">
    <text evidence="2">Pyrimidine metabolism; UMP biosynthesis via salvage pathway; UMP from uracil: step 1/1.</text>
</comment>
<dbReference type="PANTHER" id="PTHR32315">
    <property type="entry name" value="ADENINE PHOSPHORIBOSYLTRANSFERASE"/>
    <property type="match status" value="1"/>
</dbReference>
<evidence type="ECO:0000313" key="11">
    <source>
        <dbReference type="EMBL" id="KEY67036.1"/>
    </source>
</evidence>
<evidence type="ECO:0000256" key="3">
    <source>
        <dbReference type="ARBA" id="ARBA00009516"/>
    </source>
</evidence>
<evidence type="ECO:0000256" key="1">
    <source>
        <dbReference type="ARBA" id="ARBA00001946"/>
    </source>
</evidence>
<comment type="similarity">
    <text evidence="3">Belongs to the UPRTase family.</text>
</comment>
<dbReference type="PANTHER" id="PTHR32315:SF4">
    <property type="entry name" value="URACIL PHOSPHORIBOSYLTRANSFERASE, CHLOROPLASTIC"/>
    <property type="match status" value="1"/>
</dbReference>
<evidence type="ECO:0000256" key="4">
    <source>
        <dbReference type="ARBA" id="ARBA00011894"/>
    </source>
</evidence>
<dbReference type="Pfam" id="PF14681">
    <property type="entry name" value="UPRTase"/>
    <property type="match status" value="1"/>
</dbReference>
<keyword evidence="6" id="KW-0328">Glycosyltransferase</keyword>
<protein>
    <recommendedName>
        <fullName evidence="4">uracil phosphoribosyltransferase</fullName>
        <ecNumber evidence="4">2.4.2.9</ecNumber>
    </recommendedName>
</protein>
<dbReference type="SUPFAM" id="SSF53271">
    <property type="entry name" value="PRTase-like"/>
    <property type="match status" value="1"/>
</dbReference>
<evidence type="ECO:0000313" key="12">
    <source>
        <dbReference type="Proteomes" id="UP000028045"/>
    </source>
</evidence>
<organism evidence="11 12">
    <name type="scientific">Stachybotrys chartarum (strain CBS 109288 / IBT 7711)</name>
    <name type="common">Toxic black mold</name>
    <name type="synonym">Stilbospora chartarum</name>
    <dbReference type="NCBI Taxonomy" id="1280523"/>
    <lineage>
        <taxon>Eukaryota</taxon>
        <taxon>Fungi</taxon>
        <taxon>Dikarya</taxon>
        <taxon>Ascomycota</taxon>
        <taxon>Pezizomycotina</taxon>
        <taxon>Sordariomycetes</taxon>
        <taxon>Hypocreomycetidae</taxon>
        <taxon>Hypocreales</taxon>
        <taxon>Stachybotryaceae</taxon>
        <taxon>Stachybotrys</taxon>
    </lineage>
</organism>
<sequence length="218" mass="23919">MSYHDPRVTVLSENKYLLGLMTVIRNSQTGSKEFVAAFERVCAYLIPAALDLLPFEDHAVITPTGATFAGLRQEVPVCGVSILRAGASMEKSLRETYMGPLSFGTILIQRNEETCQPHEIYHKFPVDIKTKKVLIMEPMLATGGSAVQAISTLKEAGVQEQDIVFVNLLASKKGLERVMQEFPALRLVTAAVDENLTDVNHVSPGLGDFGDRFYGTTK</sequence>
<evidence type="ECO:0000256" key="8">
    <source>
        <dbReference type="ARBA" id="ARBA00022741"/>
    </source>
</evidence>
<dbReference type="EC" id="2.4.2.9" evidence="4"/>
<dbReference type="AlphaFoldDB" id="A0A084AP07"/>
<dbReference type="GO" id="GO:0005525">
    <property type="term" value="F:GTP binding"/>
    <property type="evidence" value="ECO:0007669"/>
    <property type="project" value="UniProtKB-KW"/>
</dbReference>